<dbReference type="SUPFAM" id="SSF75217">
    <property type="entry name" value="alpha/beta knot"/>
    <property type="match status" value="1"/>
</dbReference>
<dbReference type="GO" id="GO:0032259">
    <property type="term" value="P:methylation"/>
    <property type="evidence" value="ECO:0007669"/>
    <property type="project" value="UniProtKB-KW"/>
</dbReference>
<feature type="domain" description="MRM3-like substrate binding" evidence="5">
    <location>
        <begin position="7"/>
        <end position="55"/>
    </location>
</feature>
<dbReference type="CDD" id="cd18095">
    <property type="entry name" value="SpoU-like_rRNA-MTase"/>
    <property type="match status" value="1"/>
</dbReference>
<comment type="similarity">
    <text evidence="1">Belongs to the class IV-like SAM-binding methyltransferase superfamily. RNA methyltransferase TrmH family.</text>
</comment>
<dbReference type="InterPro" id="IPR029028">
    <property type="entry name" value="Alpha/beta_knot_MTases"/>
</dbReference>
<sequence length="237" mass="27064">MISSRENIKFKKLKKLFLKKYRDFYQEFVIFGEHLIQEAFNKKAIIELYTISSSTKGTLISHQLMKELNKNKILYPMCALCKIQPQKLISDKILVLDNVQDPSNAGVLLRSACAFNFKHIFSSSESVDFYNEKTIRASQGAIFHLFLERGDIINFLSLSKQKNYTLFSSSVNKKSINLNNNSFFNQNNKKILILGNEGSGVSPLVEQKSDYFLHIDIDNIDSLNVGVAGSILMYLLK</sequence>
<evidence type="ECO:0000256" key="3">
    <source>
        <dbReference type="ARBA" id="ARBA00022679"/>
    </source>
</evidence>
<dbReference type="InterPro" id="IPR029026">
    <property type="entry name" value="tRNA_m1G_MTases_N"/>
</dbReference>
<organism evidence="6 7">
    <name type="scientific">Ash yellows phytoplasma</name>
    <dbReference type="NCBI Taxonomy" id="35780"/>
    <lineage>
        <taxon>Bacteria</taxon>
        <taxon>Bacillati</taxon>
        <taxon>Mycoplasmatota</taxon>
        <taxon>Mollicutes</taxon>
        <taxon>Acholeplasmatales</taxon>
        <taxon>Acholeplasmataceae</taxon>
        <taxon>Candidatus Phytoplasma</taxon>
        <taxon>16SrVII (Ash yellows group)</taxon>
    </lineage>
</organism>
<evidence type="ECO:0000313" key="6">
    <source>
        <dbReference type="EMBL" id="WYY26478.1"/>
    </source>
</evidence>
<keyword evidence="3" id="KW-0808">Transferase</keyword>
<proteinExistence type="inferred from homology"/>
<dbReference type="Gene3D" id="3.30.1330.30">
    <property type="match status" value="1"/>
</dbReference>
<evidence type="ECO:0000313" key="7">
    <source>
        <dbReference type="Proteomes" id="UP001484199"/>
    </source>
</evidence>
<dbReference type="EMBL" id="CP146843">
    <property type="protein sequence ID" value="WYY26478.1"/>
    <property type="molecule type" value="Genomic_DNA"/>
</dbReference>
<dbReference type="Proteomes" id="UP001484199">
    <property type="component" value="Chromosome"/>
</dbReference>
<dbReference type="InterPro" id="IPR001537">
    <property type="entry name" value="SpoU_MeTrfase"/>
</dbReference>
<name>A0ABZ2U908_ASHYP</name>
<evidence type="ECO:0000256" key="2">
    <source>
        <dbReference type="ARBA" id="ARBA00022603"/>
    </source>
</evidence>
<protein>
    <submittedName>
        <fullName evidence="6">RNA methyltransferase</fullName>
    </submittedName>
</protein>
<dbReference type="GO" id="GO:0008168">
    <property type="term" value="F:methyltransferase activity"/>
    <property type="evidence" value="ECO:0007669"/>
    <property type="project" value="UniProtKB-KW"/>
</dbReference>
<feature type="domain" description="tRNA/rRNA methyltransferase SpoU type" evidence="4">
    <location>
        <begin position="93"/>
        <end position="234"/>
    </location>
</feature>
<dbReference type="Gene3D" id="3.40.1280.10">
    <property type="match status" value="1"/>
</dbReference>
<dbReference type="InterPro" id="IPR029064">
    <property type="entry name" value="Ribosomal_eL30-like_sf"/>
</dbReference>
<evidence type="ECO:0000256" key="1">
    <source>
        <dbReference type="ARBA" id="ARBA00007228"/>
    </source>
</evidence>
<dbReference type="Pfam" id="PF22435">
    <property type="entry name" value="MRM3-like_sub_bind"/>
    <property type="match status" value="1"/>
</dbReference>
<dbReference type="InterPro" id="IPR053888">
    <property type="entry name" value="MRM3-like_sub_bind"/>
</dbReference>
<evidence type="ECO:0000259" key="4">
    <source>
        <dbReference type="Pfam" id="PF00588"/>
    </source>
</evidence>
<reference evidence="6" key="1">
    <citation type="submission" date="2024-03" db="EMBL/GenBank/DDBJ databases">
        <title>The Complete Genome of 'Candidatus Phytoplasma fraxini' AshY1 from the Ash Yellows Group.</title>
        <authorList>
            <person name="Boehm J.W."/>
            <person name="Huettel B."/>
            <person name="Schneider B."/>
            <person name="Kube M."/>
        </authorList>
    </citation>
    <scope>NUCLEOTIDE SEQUENCE [LARGE SCALE GENOMIC DNA]</scope>
    <source>
        <strain evidence="6">AshY1</strain>
    </source>
</reference>
<dbReference type="Pfam" id="PF00588">
    <property type="entry name" value="SpoU_methylase"/>
    <property type="match status" value="1"/>
</dbReference>
<dbReference type="PANTHER" id="PTHR43191:SF2">
    <property type="entry name" value="RRNA METHYLTRANSFERASE 3, MITOCHONDRIAL"/>
    <property type="match status" value="1"/>
</dbReference>
<keyword evidence="2 6" id="KW-0489">Methyltransferase</keyword>
<dbReference type="InterPro" id="IPR051259">
    <property type="entry name" value="rRNA_Methyltransferase"/>
</dbReference>
<dbReference type="RefSeq" id="WP_341266382.1">
    <property type="nucleotide sequence ID" value="NZ_CP146843.1"/>
</dbReference>
<evidence type="ECO:0000259" key="5">
    <source>
        <dbReference type="Pfam" id="PF22435"/>
    </source>
</evidence>
<dbReference type="SUPFAM" id="SSF55315">
    <property type="entry name" value="L30e-like"/>
    <property type="match status" value="1"/>
</dbReference>
<dbReference type="PANTHER" id="PTHR43191">
    <property type="entry name" value="RRNA METHYLTRANSFERASE 3"/>
    <property type="match status" value="1"/>
</dbReference>
<gene>
    <name evidence="6" type="ORF">AshY1_03650</name>
</gene>
<keyword evidence="7" id="KW-1185">Reference proteome</keyword>
<accession>A0ABZ2U908</accession>